<dbReference type="Proteomes" id="UP000823849">
    <property type="component" value="Unassembled WGS sequence"/>
</dbReference>
<dbReference type="PROSITE" id="PS51257">
    <property type="entry name" value="PROKAR_LIPOPROTEIN"/>
    <property type="match status" value="1"/>
</dbReference>
<feature type="domain" description="Spore germination protein N-terminal" evidence="1">
    <location>
        <begin position="32"/>
        <end position="202"/>
    </location>
</feature>
<dbReference type="AlphaFoldDB" id="A0A9D2N7D0"/>
<protein>
    <recommendedName>
        <fullName evidence="1">Spore germination protein N-terminal domain-containing protein</fullName>
    </recommendedName>
</protein>
<name>A0A9D2N7D0_9FIRM</name>
<accession>A0A9D2N7D0</accession>
<reference evidence="2" key="1">
    <citation type="journal article" date="2021" name="PeerJ">
        <title>Extensive microbial diversity within the chicken gut microbiome revealed by metagenomics and culture.</title>
        <authorList>
            <person name="Gilroy R."/>
            <person name="Ravi A."/>
            <person name="Getino M."/>
            <person name="Pursley I."/>
            <person name="Horton D.L."/>
            <person name="Alikhan N.F."/>
            <person name="Baker D."/>
            <person name="Gharbi K."/>
            <person name="Hall N."/>
            <person name="Watson M."/>
            <person name="Adriaenssens E.M."/>
            <person name="Foster-Nyarko E."/>
            <person name="Jarju S."/>
            <person name="Secka A."/>
            <person name="Antonio M."/>
            <person name="Oren A."/>
            <person name="Chaudhuri R.R."/>
            <person name="La Ragione R."/>
            <person name="Hildebrand F."/>
            <person name="Pallen M.J."/>
        </authorList>
    </citation>
    <scope>NUCLEOTIDE SEQUENCE</scope>
    <source>
        <strain evidence="2">CHK185-5351</strain>
    </source>
</reference>
<proteinExistence type="predicted"/>
<evidence type="ECO:0000313" key="2">
    <source>
        <dbReference type="EMBL" id="HJC14423.1"/>
    </source>
</evidence>
<dbReference type="InterPro" id="IPR057336">
    <property type="entry name" value="GerAC_N"/>
</dbReference>
<reference evidence="2" key="2">
    <citation type="submission" date="2021-04" db="EMBL/GenBank/DDBJ databases">
        <authorList>
            <person name="Gilroy R."/>
        </authorList>
    </citation>
    <scope>NUCLEOTIDE SEQUENCE</scope>
    <source>
        <strain evidence="2">CHK185-5351</strain>
    </source>
</reference>
<evidence type="ECO:0000259" key="1">
    <source>
        <dbReference type="Pfam" id="PF25198"/>
    </source>
</evidence>
<dbReference type="GO" id="GO:0016020">
    <property type="term" value="C:membrane"/>
    <property type="evidence" value="ECO:0007669"/>
    <property type="project" value="InterPro"/>
</dbReference>
<organism evidence="2 3">
    <name type="scientific">Candidatus Fusicatenibacter intestinigallinarum</name>
    <dbReference type="NCBI Taxonomy" id="2838598"/>
    <lineage>
        <taxon>Bacteria</taxon>
        <taxon>Bacillati</taxon>
        <taxon>Bacillota</taxon>
        <taxon>Clostridia</taxon>
        <taxon>Lachnospirales</taxon>
        <taxon>Lachnospiraceae</taxon>
        <taxon>Fusicatenibacter</taxon>
    </lineage>
</organism>
<evidence type="ECO:0000313" key="3">
    <source>
        <dbReference type="Proteomes" id="UP000823849"/>
    </source>
</evidence>
<gene>
    <name evidence="2" type="ORF">H9705_01165</name>
</gene>
<dbReference type="PANTHER" id="PTHR35789:SF1">
    <property type="entry name" value="SPORE GERMINATION PROTEIN B3"/>
    <property type="match status" value="1"/>
</dbReference>
<dbReference type="Pfam" id="PF25198">
    <property type="entry name" value="Spore_GerAC_N"/>
    <property type="match status" value="1"/>
</dbReference>
<dbReference type="PANTHER" id="PTHR35789">
    <property type="entry name" value="SPORE GERMINATION PROTEIN B3"/>
    <property type="match status" value="1"/>
</dbReference>
<sequence length="212" mass="23516">MKDKKMLRVLIFSALTAAVMLLLGGCGGVGPEERAYPLTVFIDAVPEGYQVIYDMADLAEMTGQSKDSGTGENEGSTGIVYTAESLEEIRNLYDRGSQYELDIGHVKALVLGTALVSGEEKLGQVMDWLEKDTSLGRNALVFQAEQPSAIMEQRAVLGDSVGVFLNGIYENRENKERRPVTLDDVFYCWYNDRELPEIPVIRPSEKGIELER</sequence>
<comment type="caution">
    <text evidence="2">The sequence shown here is derived from an EMBL/GenBank/DDBJ whole genome shotgun (WGS) entry which is preliminary data.</text>
</comment>
<dbReference type="InterPro" id="IPR008844">
    <property type="entry name" value="Spore_GerAC-like"/>
</dbReference>
<dbReference type="EMBL" id="DWWU01000006">
    <property type="protein sequence ID" value="HJC14423.1"/>
    <property type="molecule type" value="Genomic_DNA"/>
</dbReference>
<dbReference type="GO" id="GO:0009847">
    <property type="term" value="P:spore germination"/>
    <property type="evidence" value="ECO:0007669"/>
    <property type="project" value="InterPro"/>
</dbReference>